<proteinExistence type="predicted"/>
<protein>
    <submittedName>
        <fullName evidence="3">Uncharacterized protein</fullName>
    </submittedName>
</protein>
<sequence length="1447" mass="165498">MLKNNIAKYHRKAEILPRVSSVCSTSGKKTIRQRKSYSSCSRKRITRKHRIITTNLHPTENIPLISRQYIGDENPIRKKCQSLGYGKGGSQIIVKHRINPPRQKSVSRSEHIRTSPYTCQLASSRMKTTNSLTYTSKMPKTIITPVSRIGESLKPSSTPLLPFNVHKSTSKYQTSNSKPKKDGCADEQENTDDMESMLVKFIEEEYESSADETYEYPTQGNICRLCKSDRLPMPDSSSGTTVNYLTDNCLLSQSSLSSDYSTRWVPKNNNIEVKRNDHIGLGSQLGNGHTRRLQERQSLNSTQNKLSRIKCPSCDVYTGNSSRHTNETYQLCYAFNFSNETSDEKPRKAFFRNFPPLYRLRHHYHNPRIEGTPEPTERMPDTQEGTHTSPCRKLCKHIYPKLPLFCQPSEKTTPMSFDPQKINQNDTLDADNFPSSENRQPTNSRKWLSQQSFKKVLQGFPYLRHTSHTSLSPVHVSISKPPEKQQTIWKHSEFKSPKDLMEKVISGRHSMTNLHLHETESVIMTKEEDLTMRLDIECLGEKHLSPSEDIYASRIDTKQLDRPTSQDISSSRTLIIPTSVEAISSKEVGADGQHPSRRSQQNDKILLPSDYSVTGDLARKLQVPYEIRNKDNTDNTAKLVVTSKGQLEPEEEEEQDKEVSHPPRIVDMNKNIQHRNEGSYSVSLISHSSMNDDASRRSQKQFLRVNGRENDTIPTEKTQTTLGKLAANNLKLNTNLYLPESDTENTMNLLVTLRQDNMKTPDLYEKFQSYILNFPLTLQESSVPQSFEDKTLSQSSKDDDTGMKMSPRIEICKIASKDSVMCIGQDILEFSRPESYTPHQMEGLLAEEDGVTEVSKLNEPLIINQLETEVDKVKAMNLQSHKTQLHFVPPHFDNQSKLYYRDIKTRRKRIKRTNTMRGNRLLYMTSERVQLKSYGLCNYDIDKLQSYQLYRAQKSYRQLNPSYHLHEELTHRRLLGLHCIRDLRMIIRSEPIIHQARPINETRICFDKKLKDRPQTKRVASNAPQLEFHQEVSTLSPDAHGIQISQGVKDDMYAYASPYEESILSLRDSQDETSQKDSTSLSEGEVKILPTTSPFSLLTGKSTRKSNELKLLNVTSKLKSTLKNAETLSCLKKTPKPRDIQEKSQRNRPVPLLRTKSHRITKADSLQTRRKEYEAELCEAVMNTPVADLSEKIKSIIERYADLQTTDSQVVSPVYTQTRISQISSSESNPTIQGDSNSKGECLCKNRKQRIDDDEKTSLLLLLPDDTSMKCDEEVSAEFSDSSSDEMSLLTLNRLLEKTLKHDELFMSRRIHSSRTSSHDTGGSGGSSTTSSHETSPTTSSISQYLCDEHKHHPSLHKIRQELDSSRDKLTTSRCRSANSHILDKDSLLLLPILTNDHRLKHRKAIKLLELSNSLKEISIICLYHELRRAMKRKDTIRQLVKKILNT</sequence>
<feature type="region of interest" description="Disordered" evidence="1">
    <location>
        <begin position="1311"/>
        <end position="1342"/>
    </location>
</feature>
<dbReference type="WBParaSite" id="TREG1_134710.1">
    <property type="protein sequence ID" value="TREG1_134710.1"/>
    <property type="gene ID" value="TREG1_134710"/>
</dbReference>
<dbReference type="Proteomes" id="UP000050795">
    <property type="component" value="Unassembled WGS sequence"/>
</dbReference>
<feature type="compositionally biased region" description="Polar residues" evidence="1">
    <location>
        <begin position="166"/>
        <end position="177"/>
    </location>
</feature>
<organism evidence="2 3">
    <name type="scientific">Trichobilharzia regenti</name>
    <name type="common">Nasal bird schistosome</name>
    <dbReference type="NCBI Taxonomy" id="157069"/>
    <lineage>
        <taxon>Eukaryota</taxon>
        <taxon>Metazoa</taxon>
        <taxon>Spiralia</taxon>
        <taxon>Lophotrochozoa</taxon>
        <taxon>Platyhelminthes</taxon>
        <taxon>Trematoda</taxon>
        <taxon>Digenea</taxon>
        <taxon>Strigeidida</taxon>
        <taxon>Schistosomatoidea</taxon>
        <taxon>Schistosomatidae</taxon>
        <taxon>Trichobilharzia</taxon>
    </lineage>
</organism>
<accession>A0AA85J740</accession>
<feature type="region of interest" description="Disordered" evidence="1">
    <location>
        <begin position="366"/>
        <end position="389"/>
    </location>
</feature>
<reference evidence="2" key="1">
    <citation type="submission" date="2022-06" db="EMBL/GenBank/DDBJ databases">
        <authorList>
            <person name="Berger JAMES D."/>
            <person name="Berger JAMES D."/>
        </authorList>
    </citation>
    <scope>NUCLEOTIDE SEQUENCE [LARGE SCALE GENOMIC DNA]</scope>
</reference>
<feature type="compositionally biased region" description="Basic and acidic residues" evidence="1">
    <location>
        <begin position="787"/>
        <end position="802"/>
    </location>
</feature>
<evidence type="ECO:0000313" key="3">
    <source>
        <dbReference type="WBParaSite" id="TREG1_134710.1"/>
    </source>
</evidence>
<reference evidence="3" key="2">
    <citation type="submission" date="2023-11" db="UniProtKB">
        <authorList>
            <consortium name="WormBaseParasite"/>
        </authorList>
    </citation>
    <scope>IDENTIFICATION</scope>
</reference>
<feature type="region of interest" description="Disordered" evidence="1">
    <location>
        <begin position="585"/>
        <end position="608"/>
    </location>
</feature>
<feature type="region of interest" description="Disordered" evidence="1">
    <location>
        <begin position="413"/>
        <end position="445"/>
    </location>
</feature>
<evidence type="ECO:0000313" key="2">
    <source>
        <dbReference type="Proteomes" id="UP000050795"/>
    </source>
</evidence>
<evidence type="ECO:0000256" key="1">
    <source>
        <dbReference type="SAM" id="MobiDB-lite"/>
    </source>
</evidence>
<feature type="compositionally biased region" description="Polar residues" evidence="1">
    <location>
        <begin position="1221"/>
        <end position="1239"/>
    </location>
</feature>
<feature type="region of interest" description="Disordered" evidence="1">
    <location>
        <begin position="634"/>
        <end position="660"/>
    </location>
</feature>
<feature type="compositionally biased region" description="Low complexity" evidence="1">
    <location>
        <begin position="1314"/>
        <end position="1342"/>
    </location>
</feature>
<feature type="region of interest" description="Disordered" evidence="1">
    <location>
        <begin position="157"/>
        <end position="191"/>
    </location>
</feature>
<keyword evidence="2" id="KW-1185">Reference proteome</keyword>
<feature type="region of interest" description="Disordered" evidence="1">
    <location>
        <begin position="1221"/>
        <end position="1241"/>
    </location>
</feature>
<feature type="region of interest" description="Disordered" evidence="1">
    <location>
        <begin position="783"/>
        <end position="804"/>
    </location>
</feature>
<name>A0AA85J740_TRIRE</name>